<feature type="region of interest" description="Disordered" evidence="3">
    <location>
        <begin position="1"/>
        <end position="29"/>
    </location>
</feature>
<evidence type="ECO:0000256" key="2">
    <source>
        <dbReference type="ARBA" id="ARBA00023242"/>
    </source>
</evidence>
<dbReference type="SMART" id="SM00066">
    <property type="entry name" value="GAL4"/>
    <property type="match status" value="1"/>
</dbReference>
<keyword evidence="1" id="KW-0479">Metal-binding</keyword>
<accession>S3DDY5</accession>
<keyword evidence="6" id="KW-1185">Reference proteome</keyword>
<gene>
    <name evidence="5" type="ORF">GLAREA_08805</name>
</gene>
<dbReference type="CDD" id="cd12148">
    <property type="entry name" value="fungal_TF_MHR"/>
    <property type="match status" value="1"/>
</dbReference>
<dbReference type="KEGG" id="glz:GLAREA_08805"/>
<dbReference type="Pfam" id="PF04082">
    <property type="entry name" value="Fungal_trans"/>
    <property type="match status" value="1"/>
</dbReference>
<dbReference type="Gene3D" id="4.10.240.10">
    <property type="entry name" value="Zn(2)-C6 fungal-type DNA-binding domain"/>
    <property type="match status" value="1"/>
</dbReference>
<keyword evidence="5" id="KW-0238">DNA-binding</keyword>
<reference evidence="5 6" key="1">
    <citation type="journal article" date="2013" name="BMC Genomics">
        <title>Genomics-driven discovery of the pneumocandin biosynthetic gene cluster in the fungus Glarea lozoyensis.</title>
        <authorList>
            <person name="Chen L."/>
            <person name="Yue Q."/>
            <person name="Zhang X."/>
            <person name="Xiang M."/>
            <person name="Wang C."/>
            <person name="Li S."/>
            <person name="Che Y."/>
            <person name="Ortiz-Lopez F.J."/>
            <person name="Bills G.F."/>
            <person name="Liu X."/>
            <person name="An Z."/>
        </authorList>
    </citation>
    <scope>NUCLEOTIDE SEQUENCE [LARGE SCALE GENOMIC DNA]</scope>
    <source>
        <strain evidence="6">ATCC 20868 / MF5171</strain>
    </source>
</reference>
<dbReference type="RefSeq" id="XP_008075957.1">
    <property type="nucleotide sequence ID" value="XM_008077766.1"/>
</dbReference>
<dbReference type="InterPro" id="IPR007219">
    <property type="entry name" value="XnlR_reg_dom"/>
</dbReference>
<dbReference type="OMA" id="HIQADDW"/>
<feature type="domain" description="Zn(2)-C6 fungal-type" evidence="4">
    <location>
        <begin position="62"/>
        <end position="93"/>
    </location>
</feature>
<sequence>MDSRSHTHHAQAQPIPHQHPHSHNFALPSLSPTDFFNGLELQPASANIQPGPRSYKSRKYRPCDFCRARQVACKIDITPPCQLCASHGRECTFVERPKKKRRPNATNGEGSASVAGGGQVQASAPLQHFDVGPGQLSPGFIAQYNHEAPYNGMNGENGLDTQSSPNHLQQMQDGSPIYTMDPYLQMMSGGVRIRPLDSQATRSARFIGETGESNPYLLRHYRYDENDECTISKLTYRRIKSSNANSIPDEKGEPPVVFMLADDSLAQKGEPRVEDDVLVRCRSDVAEMFTEQEALRLIGLFVRFVYPYFPIISKSEICPNGGISPSVLHVLPLSLLSAMYATALPFIIYDDLLATTIVHAPPPSHTLFRIAWLSVTQELHTPRLATLQACLLLLQRAPTNRYTTDTPWKTSLVGWTVSLAQTLGLMRECGDWSSLPAWEIALRRRLWYGVFIMDKWASLGAGMPSHIRVDDFDVLPLTDADLEAPSLDPNSNAIPAFLEQEADATHFRLLSELTMILSDIMDSYFSLRATQRTSKDFHLSLELARSLRQRLKSWNDSLPPALAIRQPERADNRSMARLSGNPSLSLAYIVTQMTLFRALLRPLENLGPLDEEDRRVAGSREAVRAVRQGAKECAKEVVEFVENLRQGALDAFWHSWSRANFAIASSFLMQLLVICETETESNEIKDLVARWRWAMRLGSGSTGSGLMSLGLLRLDGMMLENNGNAQQVQMGS</sequence>
<dbReference type="GO" id="GO:0003677">
    <property type="term" value="F:DNA binding"/>
    <property type="evidence" value="ECO:0007669"/>
    <property type="project" value="UniProtKB-KW"/>
</dbReference>
<dbReference type="GO" id="GO:0006351">
    <property type="term" value="P:DNA-templated transcription"/>
    <property type="evidence" value="ECO:0007669"/>
    <property type="project" value="InterPro"/>
</dbReference>
<dbReference type="PANTHER" id="PTHR31668:SF4">
    <property type="entry name" value="TRANSCRIPTIONAL ACTIVATOR PROTEIN DAL81"/>
    <property type="match status" value="1"/>
</dbReference>
<dbReference type="SUPFAM" id="SSF57701">
    <property type="entry name" value="Zn2/Cys6 DNA-binding domain"/>
    <property type="match status" value="1"/>
</dbReference>
<keyword evidence="2" id="KW-0539">Nucleus</keyword>
<evidence type="ECO:0000313" key="6">
    <source>
        <dbReference type="Proteomes" id="UP000016922"/>
    </source>
</evidence>
<dbReference type="InterPro" id="IPR050797">
    <property type="entry name" value="Carb_Metab_Trans_Reg"/>
</dbReference>
<dbReference type="PROSITE" id="PS00463">
    <property type="entry name" value="ZN2_CY6_FUNGAL_1"/>
    <property type="match status" value="1"/>
</dbReference>
<evidence type="ECO:0000256" key="1">
    <source>
        <dbReference type="ARBA" id="ARBA00022723"/>
    </source>
</evidence>
<dbReference type="PROSITE" id="PS50048">
    <property type="entry name" value="ZN2_CY6_FUNGAL_2"/>
    <property type="match status" value="1"/>
</dbReference>
<evidence type="ECO:0000259" key="4">
    <source>
        <dbReference type="PROSITE" id="PS50048"/>
    </source>
</evidence>
<dbReference type="CDD" id="cd00067">
    <property type="entry name" value="GAL4"/>
    <property type="match status" value="1"/>
</dbReference>
<evidence type="ECO:0000313" key="5">
    <source>
        <dbReference type="EMBL" id="EPE36642.1"/>
    </source>
</evidence>
<feature type="region of interest" description="Disordered" evidence="3">
    <location>
        <begin position="95"/>
        <end position="117"/>
    </location>
</feature>
<dbReference type="EMBL" id="KE145352">
    <property type="protein sequence ID" value="EPE36642.1"/>
    <property type="molecule type" value="Genomic_DNA"/>
</dbReference>
<dbReference type="InterPro" id="IPR001138">
    <property type="entry name" value="Zn2Cys6_DnaBD"/>
</dbReference>
<name>S3DDY5_GLAL2</name>
<dbReference type="GO" id="GO:0001080">
    <property type="term" value="P:nitrogen catabolite activation of transcription from RNA polymerase II promoter"/>
    <property type="evidence" value="ECO:0007669"/>
    <property type="project" value="TreeGrafter"/>
</dbReference>
<protein>
    <submittedName>
        <fullName evidence="5">Zn2/Cys6 DNA-binding protein</fullName>
    </submittedName>
</protein>
<dbReference type="GO" id="GO:0005634">
    <property type="term" value="C:nucleus"/>
    <property type="evidence" value="ECO:0007669"/>
    <property type="project" value="TreeGrafter"/>
</dbReference>
<evidence type="ECO:0000256" key="3">
    <source>
        <dbReference type="SAM" id="MobiDB-lite"/>
    </source>
</evidence>
<dbReference type="PANTHER" id="PTHR31668">
    <property type="entry name" value="GLUCOSE TRANSPORT TRANSCRIPTION REGULATOR RGT1-RELATED-RELATED"/>
    <property type="match status" value="1"/>
</dbReference>
<dbReference type="GeneID" id="19467853"/>
<dbReference type="OrthoDB" id="408631at2759"/>
<dbReference type="Proteomes" id="UP000016922">
    <property type="component" value="Unassembled WGS sequence"/>
</dbReference>
<organism evidence="5 6">
    <name type="scientific">Glarea lozoyensis (strain ATCC 20868 / MF5171)</name>
    <dbReference type="NCBI Taxonomy" id="1116229"/>
    <lineage>
        <taxon>Eukaryota</taxon>
        <taxon>Fungi</taxon>
        <taxon>Dikarya</taxon>
        <taxon>Ascomycota</taxon>
        <taxon>Pezizomycotina</taxon>
        <taxon>Leotiomycetes</taxon>
        <taxon>Helotiales</taxon>
        <taxon>Helotiaceae</taxon>
        <taxon>Glarea</taxon>
    </lineage>
</organism>
<dbReference type="eggNOG" id="ENOG502SJFF">
    <property type="taxonomic scope" value="Eukaryota"/>
</dbReference>
<proteinExistence type="predicted"/>
<dbReference type="SMART" id="SM00906">
    <property type="entry name" value="Fungal_trans"/>
    <property type="match status" value="1"/>
</dbReference>
<dbReference type="AlphaFoldDB" id="S3DDY5"/>
<dbReference type="GO" id="GO:0000981">
    <property type="term" value="F:DNA-binding transcription factor activity, RNA polymerase II-specific"/>
    <property type="evidence" value="ECO:0007669"/>
    <property type="project" value="InterPro"/>
</dbReference>
<dbReference type="GO" id="GO:0008270">
    <property type="term" value="F:zinc ion binding"/>
    <property type="evidence" value="ECO:0007669"/>
    <property type="project" value="InterPro"/>
</dbReference>
<dbReference type="InterPro" id="IPR036864">
    <property type="entry name" value="Zn2-C6_fun-type_DNA-bd_sf"/>
</dbReference>
<dbReference type="HOGENOM" id="CLU_006632_3_0_1"/>